<dbReference type="PANTHER" id="PTHR24220:SF470">
    <property type="entry name" value="CELL DIVISION ATP-BINDING PROTEIN FTSE"/>
    <property type="match status" value="1"/>
</dbReference>
<feature type="domain" description="ABC transporter" evidence="11">
    <location>
        <begin position="2"/>
        <end position="238"/>
    </location>
</feature>
<keyword evidence="13" id="KW-1185">Reference proteome</keyword>
<evidence type="ECO:0000256" key="8">
    <source>
        <dbReference type="ARBA" id="ARBA00023306"/>
    </source>
</evidence>
<proteinExistence type="inferred from homology"/>
<evidence type="ECO:0000256" key="4">
    <source>
        <dbReference type="ARBA" id="ARBA00022618"/>
    </source>
</evidence>
<dbReference type="InterPro" id="IPR003439">
    <property type="entry name" value="ABC_transporter-like_ATP-bd"/>
</dbReference>
<dbReference type="NCBIfam" id="TIGR02673">
    <property type="entry name" value="FtsE"/>
    <property type="match status" value="1"/>
</dbReference>
<dbReference type="InterPro" id="IPR027417">
    <property type="entry name" value="P-loop_NTPase"/>
</dbReference>
<organism evidence="12 13">
    <name type="scientific">Microbacterium aquimaris</name>
    <dbReference type="NCBI Taxonomy" id="459816"/>
    <lineage>
        <taxon>Bacteria</taxon>
        <taxon>Bacillati</taxon>
        <taxon>Actinomycetota</taxon>
        <taxon>Actinomycetes</taxon>
        <taxon>Micrococcales</taxon>
        <taxon>Microbacteriaceae</taxon>
        <taxon>Microbacterium</taxon>
    </lineage>
</organism>
<evidence type="ECO:0000256" key="5">
    <source>
        <dbReference type="ARBA" id="ARBA00022741"/>
    </source>
</evidence>
<comment type="subunit">
    <text evidence="9">Homodimer. Forms a membrane-associated complex with FtsX.</text>
</comment>
<comment type="caution">
    <text evidence="12">The sequence shown here is derived from an EMBL/GenBank/DDBJ whole genome shotgun (WGS) entry which is preliminary data.</text>
</comment>
<dbReference type="RefSeq" id="WP_194424517.1">
    <property type="nucleotide sequence ID" value="NZ_BAAAPT010000002.1"/>
</dbReference>
<keyword evidence="8 9" id="KW-0131">Cell cycle</keyword>
<feature type="compositionally biased region" description="Basic and acidic residues" evidence="10">
    <location>
        <begin position="366"/>
        <end position="381"/>
    </location>
</feature>
<evidence type="ECO:0000256" key="2">
    <source>
        <dbReference type="ARBA" id="ARBA00020019"/>
    </source>
</evidence>
<evidence type="ECO:0000256" key="3">
    <source>
        <dbReference type="ARBA" id="ARBA00022475"/>
    </source>
</evidence>
<feature type="compositionally biased region" description="Low complexity" evidence="10">
    <location>
        <begin position="273"/>
        <end position="353"/>
    </location>
</feature>
<keyword evidence="7 9" id="KW-0472">Membrane</keyword>
<dbReference type="GO" id="GO:0005524">
    <property type="term" value="F:ATP binding"/>
    <property type="evidence" value="ECO:0007669"/>
    <property type="project" value="UniProtKB-KW"/>
</dbReference>
<dbReference type="Proteomes" id="UP001291912">
    <property type="component" value="Unassembled WGS sequence"/>
</dbReference>
<dbReference type="PANTHER" id="PTHR24220">
    <property type="entry name" value="IMPORT ATP-BINDING PROTEIN"/>
    <property type="match status" value="1"/>
</dbReference>
<protein>
    <recommendedName>
        <fullName evidence="2 9">Cell division ATP-binding protein FtsE</fullName>
    </recommendedName>
</protein>
<evidence type="ECO:0000256" key="1">
    <source>
        <dbReference type="ARBA" id="ARBA00005417"/>
    </source>
</evidence>
<keyword evidence="4 9" id="KW-0132">Cell division</keyword>
<sequence>MIRFENVTKRYRGTKSPALDNVDFEVLRGEFVFLVGASGSGKSSCLRLILREEVPSDGRVVVLGRDLRTLSSRKVPYFRRHVGAVFQDFRLLPGKTVFQNVAFTLQVIGSSRAFIQQAVPEVLALVGLAGKEKRMPHELSGGEQQRVAIARALVNRPQVLLADEPTGNLDPATSIDIMRLLARINAGGTTVVMATHEANFVDQMQRRVIELKNGVMMRDDSHGGYGDTSGLPTLAPEPVRGAAAVAALTEVLEVQREAAASIARGVEPGMTRPAAEATPAAASPSTAASPSDAASAAPASSAPSASGSTRPAAASAPAASSADRPAPDAATATPEPAASAAPVAPSTADATVPRSHAASTAAPAGESDRADASESDAEGRVHRTQPVPVIDLPEVEVEELGLADRLGLGTGDQDEVGPTS</sequence>
<dbReference type="SMART" id="SM00382">
    <property type="entry name" value="AAA"/>
    <property type="match status" value="1"/>
</dbReference>
<evidence type="ECO:0000256" key="9">
    <source>
        <dbReference type="RuleBase" id="RU365094"/>
    </source>
</evidence>
<accession>A0ABU5N7F2</accession>
<dbReference type="Gene3D" id="3.40.50.300">
    <property type="entry name" value="P-loop containing nucleotide triphosphate hydrolases"/>
    <property type="match status" value="1"/>
</dbReference>
<evidence type="ECO:0000259" key="11">
    <source>
        <dbReference type="PROSITE" id="PS50893"/>
    </source>
</evidence>
<evidence type="ECO:0000256" key="6">
    <source>
        <dbReference type="ARBA" id="ARBA00022840"/>
    </source>
</evidence>
<dbReference type="PROSITE" id="PS50893">
    <property type="entry name" value="ABC_TRANSPORTER_2"/>
    <property type="match status" value="1"/>
</dbReference>
<dbReference type="Pfam" id="PF00005">
    <property type="entry name" value="ABC_tran"/>
    <property type="match status" value="1"/>
</dbReference>
<keyword evidence="6 9" id="KW-0067">ATP-binding</keyword>
<dbReference type="InterPro" id="IPR015854">
    <property type="entry name" value="ABC_transpr_LolD-like"/>
</dbReference>
<dbReference type="InterPro" id="IPR017871">
    <property type="entry name" value="ABC_transporter-like_CS"/>
</dbReference>
<comment type="subcellular location">
    <subcellularLocation>
        <location evidence="9">Cell membrane</location>
        <topology evidence="9">Peripheral membrane protein</topology>
        <orientation evidence="9">Cytoplasmic side</orientation>
    </subcellularLocation>
</comment>
<reference evidence="12 13" key="1">
    <citation type="submission" date="2023-10" db="EMBL/GenBank/DDBJ databases">
        <title>Microbacterium xanthum sp. nov., isolated from seaweed.</title>
        <authorList>
            <person name="Lee S.D."/>
        </authorList>
    </citation>
    <scope>NUCLEOTIDE SEQUENCE [LARGE SCALE GENOMIC DNA]</scope>
    <source>
        <strain evidence="12 13">KCTC 19124</strain>
    </source>
</reference>
<evidence type="ECO:0000313" key="12">
    <source>
        <dbReference type="EMBL" id="MDZ8162020.1"/>
    </source>
</evidence>
<comment type="similarity">
    <text evidence="1 9">Belongs to the ABC transporter superfamily.</text>
</comment>
<dbReference type="InterPro" id="IPR005286">
    <property type="entry name" value="Cell_div_FtsE"/>
</dbReference>
<evidence type="ECO:0000313" key="13">
    <source>
        <dbReference type="Proteomes" id="UP001291912"/>
    </source>
</evidence>
<keyword evidence="3 9" id="KW-1003">Cell membrane</keyword>
<comment type="function">
    <text evidence="9">Part of the ABC transporter FtsEX involved in cellular division.</text>
</comment>
<keyword evidence="5 9" id="KW-0547">Nucleotide-binding</keyword>
<dbReference type="EMBL" id="JAWJYN010000002">
    <property type="protein sequence ID" value="MDZ8162020.1"/>
    <property type="molecule type" value="Genomic_DNA"/>
</dbReference>
<dbReference type="PROSITE" id="PS00211">
    <property type="entry name" value="ABC_TRANSPORTER_1"/>
    <property type="match status" value="1"/>
</dbReference>
<dbReference type="InterPro" id="IPR003593">
    <property type="entry name" value="AAA+_ATPase"/>
</dbReference>
<evidence type="ECO:0000256" key="7">
    <source>
        <dbReference type="ARBA" id="ARBA00023136"/>
    </source>
</evidence>
<name>A0ABU5N7F2_9MICO</name>
<gene>
    <name evidence="9 12" type="primary">ftsE</name>
    <name evidence="12" type="ORF">R2Q92_09205</name>
</gene>
<dbReference type="SUPFAM" id="SSF52540">
    <property type="entry name" value="P-loop containing nucleoside triphosphate hydrolases"/>
    <property type="match status" value="1"/>
</dbReference>
<feature type="region of interest" description="Disordered" evidence="10">
    <location>
        <begin position="265"/>
        <end position="394"/>
    </location>
</feature>
<evidence type="ECO:0000256" key="10">
    <source>
        <dbReference type="SAM" id="MobiDB-lite"/>
    </source>
</evidence>
<dbReference type="GO" id="GO:0051301">
    <property type="term" value="P:cell division"/>
    <property type="evidence" value="ECO:0007669"/>
    <property type="project" value="UniProtKB-KW"/>
</dbReference>